<dbReference type="VEuPathDB" id="FungiDB:I7I50_09888"/>
<sequence>MSEGSIDALHRGYSPSRPYKDVLAIPRVIDGIGYGLSGESRYATLVATLAQSIAMPRHDADTSMQESSTGPFSILAACPRAEGVASLEILVTSPKSEGPKPLVPVVDLVPLIASGIEAPWMSKYARHASSVVRVAEQLIRRSHHPSSKKSRAVFVCDKMSPAFELFPTLLNPAAMVKQLAESPHSLKKGQTADEDTIKTAMFLSRGLAVACGAFDRQSKQGHTTAFPDQRERDLSLLLENYARNRHIFPDCKNVSASLVRRLA</sequence>
<dbReference type="STRING" id="447093.C0NI29"/>
<dbReference type="RefSeq" id="XP_045289945.1">
    <property type="nucleotide sequence ID" value="XM_045430050.1"/>
</dbReference>
<dbReference type="HOGENOM" id="CLU_1057565_0_0_1"/>
<accession>C0NI29</accession>
<protein>
    <submittedName>
        <fullName evidence="1">Uncharacterized protein</fullName>
    </submittedName>
</protein>
<evidence type="ECO:0000313" key="2">
    <source>
        <dbReference type="Proteomes" id="UP000001631"/>
    </source>
</evidence>
<dbReference type="Proteomes" id="UP000001631">
    <property type="component" value="Unassembled WGS sequence"/>
</dbReference>
<dbReference type="AlphaFoldDB" id="C0NI29"/>
<keyword evidence="2" id="KW-1185">Reference proteome</keyword>
<evidence type="ECO:0000313" key="1">
    <source>
        <dbReference type="EMBL" id="EEH09464.1"/>
    </source>
</evidence>
<name>C0NI29_AJECG</name>
<dbReference type="InParanoid" id="C0NI29"/>
<dbReference type="EMBL" id="GG663365">
    <property type="protein sequence ID" value="EEH09464.1"/>
    <property type="molecule type" value="Genomic_DNA"/>
</dbReference>
<reference evidence="1" key="1">
    <citation type="submission" date="2009-02" db="EMBL/GenBank/DDBJ databases">
        <title>The Genome Sequence of Ajellomyces capsulatus strain G186AR.</title>
        <authorList>
            <consortium name="The Broad Institute Genome Sequencing Platform"/>
            <person name="Champion M."/>
            <person name="Cuomo C."/>
            <person name="Ma L.-J."/>
            <person name="Henn M.R."/>
            <person name="Sil A."/>
            <person name="Goldman B."/>
            <person name="Young S.K."/>
            <person name="Kodira C.D."/>
            <person name="Zeng Q."/>
            <person name="Koehrsen M."/>
            <person name="Alvarado L."/>
            <person name="Berlin A."/>
            <person name="Borenstein D."/>
            <person name="Chen Z."/>
            <person name="Engels R."/>
            <person name="Freedman E."/>
            <person name="Gellesch M."/>
            <person name="Goldberg J."/>
            <person name="Griggs A."/>
            <person name="Gujja S."/>
            <person name="Heiman D."/>
            <person name="Hepburn T."/>
            <person name="Howarth C."/>
            <person name="Jen D."/>
            <person name="Larson L."/>
            <person name="Lewis B."/>
            <person name="Mehta T."/>
            <person name="Park D."/>
            <person name="Pearson M."/>
            <person name="Roberts A."/>
            <person name="Saif S."/>
            <person name="Shea T."/>
            <person name="Shenoy N."/>
            <person name="Sisk P."/>
            <person name="Stolte C."/>
            <person name="Sykes S."/>
            <person name="Walk T."/>
            <person name="White J."/>
            <person name="Yandava C."/>
            <person name="Klein B."/>
            <person name="McEwen J.G."/>
            <person name="Puccia R."/>
            <person name="Goldman G.H."/>
            <person name="Felipe M.S."/>
            <person name="Nino-Vega G."/>
            <person name="San-Blas G."/>
            <person name="Taylor J."/>
            <person name="Mendoza L."/>
            <person name="Galagan J."/>
            <person name="Nusbaum C."/>
            <person name="Birren B."/>
        </authorList>
    </citation>
    <scope>NUCLEOTIDE SEQUENCE</scope>
    <source>
        <strain evidence="1">G186AR</strain>
    </source>
</reference>
<dbReference type="GeneID" id="69036017"/>
<organism evidence="1 2">
    <name type="scientific">Ajellomyces capsulatus (strain G186AR / H82 / ATCC MYA-2454 / RMSCC 2432)</name>
    <name type="common">Darling's disease fungus</name>
    <name type="synonym">Histoplasma capsulatum</name>
    <dbReference type="NCBI Taxonomy" id="447093"/>
    <lineage>
        <taxon>Eukaryota</taxon>
        <taxon>Fungi</taxon>
        <taxon>Dikarya</taxon>
        <taxon>Ascomycota</taxon>
        <taxon>Pezizomycotina</taxon>
        <taxon>Eurotiomycetes</taxon>
        <taxon>Eurotiomycetidae</taxon>
        <taxon>Onygenales</taxon>
        <taxon>Ajellomycetaceae</taxon>
        <taxon>Histoplasma</taxon>
    </lineage>
</organism>
<gene>
    <name evidence="1" type="ORF">HCBG_03001</name>
</gene>
<proteinExistence type="predicted"/>